<evidence type="ECO:0000256" key="6">
    <source>
        <dbReference type="PROSITE-ProRule" id="PRU00278"/>
    </source>
</evidence>
<dbReference type="SUPFAM" id="SSF54534">
    <property type="entry name" value="FKBP-like"/>
    <property type="match status" value="1"/>
</dbReference>
<keyword evidence="3" id="KW-0732">Signal</keyword>
<dbReference type="Gene3D" id="1.10.4030.10">
    <property type="entry name" value="Porin chaperone SurA, peptide-binding domain"/>
    <property type="match status" value="1"/>
</dbReference>
<dbReference type="EC" id="5.2.1.8" evidence="2"/>
<dbReference type="Gene3D" id="3.10.50.40">
    <property type="match status" value="1"/>
</dbReference>
<keyword evidence="10" id="KW-1185">Reference proteome</keyword>
<dbReference type="InterPro" id="IPR000297">
    <property type="entry name" value="PPIase_PpiC"/>
</dbReference>
<feature type="region of interest" description="Disordered" evidence="7">
    <location>
        <begin position="590"/>
        <end position="637"/>
    </location>
</feature>
<feature type="compositionally biased region" description="Polar residues" evidence="7">
    <location>
        <begin position="616"/>
        <end position="628"/>
    </location>
</feature>
<dbReference type="PANTHER" id="PTHR47245">
    <property type="entry name" value="PEPTIDYLPROLYL ISOMERASE"/>
    <property type="match status" value="1"/>
</dbReference>
<reference evidence="10" key="1">
    <citation type="journal article" date="2019" name="Int. J. Syst. Evol. Microbiol.">
        <title>The Global Catalogue of Microorganisms (GCM) 10K type strain sequencing project: providing services to taxonomists for standard genome sequencing and annotation.</title>
        <authorList>
            <consortium name="The Broad Institute Genomics Platform"/>
            <consortium name="The Broad Institute Genome Sequencing Center for Infectious Disease"/>
            <person name="Wu L."/>
            <person name="Ma J."/>
        </authorList>
    </citation>
    <scope>NUCLEOTIDE SEQUENCE [LARGE SCALE GENOMIC DNA]</scope>
    <source>
        <strain evidence="10">CCUG 56029</strain>
    </source>
</reference>
<dbReference type="GO" id="GO:0016853">
    <property type="term" value="F:isomerase activity"/>
    <property type="evidence" value="ECO:0007669"/>
    <property type="project" value="UniProtKB-KW"/>
</dbReference>
<evidence type="ECO:0000256" key="1">
    <source>
        <dbReference type="ARBA" id="ARBA00000971"/>
    </source>
</evidence>
<keyword evidence="5 6" id="KW-0413">Isomerase</keyword>
<protein>
    <recommendedName>
        <fullName evidence="2">peptidylprolyl isomerase</fullName>
        <ecNumber evidence="2">5.2.1.8</ecNumber>
    </recommendedName>
</protein>
<dbReference type="InterPro" id="IPR046357">
    <property type="entry name" value="PPIase_dom_sf"/>
</dbReference>
<dbReference type="Pfam" id="PF13145">
    <property type="entry name" value="Rotamase_2"/>
    <property type="match status" value="2"/>
</dbReference>
<dbReference type="Proteomes" id="UP001595998">
    <property type="component" value="Unassembled WGS sequence"/>
</dbReference>
<keyword evidence="4 6" id="KW-0697">Rotamase</keyword>
<dbReference type="PROSITE" id="PS50198">
    <property type="entry name" value="PPIC_PPIASE_2"/>
    <property type="match status" value="1"/>
</dbReference>
<evidence type="ECO:0000313" key="10">
    <source>
        <dbReference type="Proteomes" id="UP001595998"/>
    </source>
</evidence>
<dbReference type="InterPro" id="IPR050245">
    <property type="entry name" value="PrsA_foldase"/>
</dbReference>
<proteinExistence type="predicted"/>
<feature type="domain" description="PpiC" evidence="8">
    <location>
        <begin position="182"/>
        <end position="278"/>
    </location>
</feature>
<evidence type="ECO:0000256" key="7">
    <source>
        <dbReference type="SAM" id="MobiDB-lite"/>
    </source>
</evidence>
<gene>
    <name evidence="9" type="ORF">ACFOZ9_15670</name>
</gene>
<organism evidence="9 10">
    <name type="scientific">Deinococcus navajonensis</name>
    <dbReference type="NCBI Taxonomy" id="309884"/>
    <lineage>
        <taxon>Bacteria</taxon>
        <taxon>Thermotogati</taxon>
        <taxon>Deinococcota</taxon>
        <taxon>Deinococci</taxon>
        <taxon>Deinococcales</taxon>
        <taxon>Deinococcaceae</taxon>
        <taxon>Deinococcus</taxon>
    </lineage>
</organism>
<comment type="catalytic activity">
    <reaction evidence="1">
        <text>[protein]-peptidylproline (omega=180) = [protein]-peptidylproline (omega=0)</text>
        <dbReference type="Rhea" id="RHEA:16237"/>
        <dbReference type="Rhea" id="RHEA-COMP:10747"/>
        <dbReference type="Rhea" id="RHEA-COMP:10748"/>
        <dbReference type="ChEBI" id="CHEBI:83833"/>
        <dbReference type="ChEBI" id="CHEBI:83834"/>
        <dbReference type="EC" id="5.2.1.8"/>
    </reaction>
</comment>
<accession>A0ABV8XSQ2</accession>
<evidence type="ECO:0000256" key="5">
    <source>
        <dbReference type="ARBA" id="ARBA00023235"/>
    </source>
</evidence>
<evidence type="ECO:0000313" key="9">
    <source>
        <dbReference type="EMBL" id="MFC4427657.1"/>
    </source>
</evidence>
<feature type="compositionally biased region" description="Low complexity" evidence="7">
    <location>
        <begin position="592"/>
        <end position="615"/>
    </location>
</feature>
<evidence type="ECO:0000256" key="2">
    <source>
        <dbReference type="ARBA" id="ARBA00013194"/>
    </source>
</evidence>
<dbReference type="InterPro" id="IPR027304">
    <property type="entry name" value="Trigger_fact/SurA_dom_sf"/>
</dbReference>
<evidence type="ECO:0000259" key="8">
    <source>
        <dbReference type="PROSITE" id="PS50198"/>
    </source>
</evidence>
<dbReference type="SUPFAM" id="SSF109998">
    <property type="entry name" value="Triger factor/SurA peptide-binding domain-like"/>
    <property type="match status" value="2"/>
</dbReference>
<sequence length="637" mass="66979">MNKKKVVNGLLIVLALLLVVGMAYQFTPALGDLFRPKAQGTPALVVNGKTVTAEDLDSVRRSNPVLASTDTGVLGDDFKTFTVAQKVRQVLVADAAKDIKVSRDEVNAEVKKIREANSLTDNKAWTDALQGAGLTDATYRAQMREQLAVNRKVEELRKAVPAATEAEAKLYYDLNADKFQSEARIVARQIRVKDQKKARSLLAQLKGGADFAALAKANSTEFAERGGALGPIENGKPRPVAQVALPEEVSAAAFALTKGGLTDVIASGDQFYIVKVEQYLAPAVKPFEAAKADAMTAVNEQKKNAALETWLDGLEKSVKIEVKDPNWKTEDPTVATVAGQNVRHSDVIAQVVGNQQFTQLLQQVPAEQAAGLVNGMLKPQVTQQLIAGYAAPQIARSLKLPVTGTRQEQAAAIAAYGSRSVKVTDADIQAFYQQSKAQFQTPGSATVDEASFKDRAAALAFRNSWKGQGGFAAAAAKGGGTVSERGSVTAGDGKLGEALDAAVFSAKSLKNAGEGSLTDVVKVGERYSVLYVTDLKPAATQPLSAVREQIQTQVLASKRAEAGQAFLAKQVAALHPVDKLKEVLAAQEKRVAATAPKPATTPATPEGGAPGASPTDSSAGQSAGTEASGSEAPPAEK</sequence>
<dbReference type="Pfam" id="PF13624">
    <property type="entry name" value="SurA_N_3"/>
    <property type="match status" value="1"/>
</dbReference>
<dbReference type="PANTHER" id="PTHR47245:SF1">
    <property type="entry name" value="FOLDASE PROTEIN PRSA"/>
    <property type="match status" value="1"/>
</dbReference>
<comment type="caution">
    <text evidence="9">The sequence shown here is derived from an EMBL/GenBank/DDBJ whole genome shotgun (WGS) entry which is preliminary data.</text>
</comment>
<evidence type="ECO:0000256" key="3">
    <source>
        <dbReference type="ARBA" id="ARBA00022729"/>
    </source>
</evidence>
<name>A0ABV8XSQ2_9DEIO</name>
<dbReference type="RefSeq" id="WP_380041362.1">
    <property type="nucleotide sequence ID" value="NZ_JBHSEH010000023.1"/>
</dbReference>
<dbReference type="EMBL" id="JBHSEH010000023">
    <property type="protein sequence ID" value="MFC4427657.1"/>
    <property type="molecule type" value="Genomic_DNA"/>
</dbReference>
<evidence type="ECO:0000256" key="4">
    <source>
        <dbReference type="ARBA" id="ARBA00023110"/>
    </source>
</evidence>